<proteinExistence type="predicted"/>
<protein>
    <recommendedName>
        <fullName evidence="1">Methyltransferase domain-containing protein</fullName>
    </recommendedName>
</protein>
<dbReference type="GeneID" id="78231495"/>
<dbReference type="eggNOG" id="ENOG5032VKJ">
    <property type="taxonomic scope" value="Bacteria"/>
</dbReference>
<evidence type="ECO:0000313" key="3">
    <source>
        <dbReference type="Proteomes" id="UP000003157"/>
    </source>
</evidence>
<gene>
    <name evidence="2" type="ORF">HMPREF9488_03240</name>
</gene>
<dbReference type="AlphaFoldDB" id="E7GEU8"/>
<sequence length="279" mass="33454">MENIKDMAVYNSRMSAGMEDKLFFLPFLKKSTLLIDYGCADGTLAKYIKDIYPDAVIYGYDIDENMLELAKQKLGNNNVYLSHSRVFEILKLIKDNAFNIYPYTQEYQTHDEILNLSSVIHEVYSYGSKEDIEEFWKNVFGIGFDKIAIRNMCFATDREYPFQFESFQEFEEKFMRGIVANNLEKLWKDYRKIYSGNISYQIITHFLMKYHYIENWDRESKENYFPLSVDELKRVIPDCYDIVYENSYLLPYIKEYVKNEFDIELDCFTHIKIILKKRE</sequence>
<dbReference type="RefSeq" id="WP_008790322.1">
    <property type="nucleotide sequence ID" value="NZ_AKCB01000004.1"/>
</dbReference>
<evidence type="ECO:0000313" key="2">
    <source>
        <dbReference type="EMBL" id="EFW03549.1"/>
    </source>
</evidence>
<dbReference type="Proteomes" id="UP000003157">
    <property type="component" value="Unassembled WGS sequence"/>
</dbReference>
<comment type="caution">
    <text evidence="2">The sequence shown here is derived from an EMBL/GenBank/DDBJ whole genome shotgun (WGS) entry which is preliminary data.</text>
</comment>
<keyword evidence="3" id="KW-1185">Reference proteome</keyword>
<accession>E7GEU8</accession>
<dbReference type="Gene3D" id="3.40.50.150">
    <property type="entry name" value="Vaccinia Virus protein VP39"/>
    <property type="match status" value="1"/>
</dbReference>
<name>E7GEU8_9FIRM</name>
<dbReference type="SUPFAM" id="SSF53335">
    <property type="entry name" value="S-adenosyl-L-methionine-dependent methyltransferases"/>
    <property type="match status" value="1"/>
</dbReference>
<dbReference type="InterPro" id="IPR029063">
    <property type="entry name" value="SAM-dependent_MTases_sf"/>
</dbReference>
<dbReference type="HOGENOM" id="CLU_1080379_0_0_9"/>
<reference evidence="2 3" key="1">
    <citation type="submission" date="2010-12" db="EMBL/GenBank/DDBJ databases">
        <title>The Genome Sequence of Coprobacillus sp. strain 29_1.</title>
        <authorList>
            <consortium name="The Broad Institute Genome Sequencing Platform"/>
            <person name="Earl A."/>
            <person name="Ward D."/>
            <person name="Feldgarden M."/>
            <person name="Gevers D."/>
            <person name="Daigneault M."/>
            <person name="Sibley C.D."/>
            <person name="White A."/>
            <person name="Strauss J."/>
            <person name="Allen-Vercoe E."/>
            <person name="Young S.K."/>
            <person name="Zeng Q."/>
            <person name="Gargeya S."/>
            <person name="Fitzgerald M."/>
            <person name="Haas B."/>
            <person name="Abouelleil A."/>
            <person name="Alvarado L."/>
            <person name="Arachchi H.M."/>
            <person name="Berlin A."/>
            <person name="Brown A."/>
            <person name="Chapman S.B."/>
            <person name="Chen Z."/>
            <person name="Dunbar C."/>
            <person name="Freedman E."/>
            <person name="Gearin G."/>
            <person name="Gellesch M."/>
            <person name="Goldberg J."/>
            <person name="Griggs A."/>
            <person name="Gujja S."/>
            <person name="Heilman E."/>
            <person name="Heiman D."/>
            <person name="Howarth C."/>
            <person name="Larson L."/>
            <person name="Lui A."/>
            <person name="MacDonald P.J.P."/>
            <person name="Mehta T."/>
            <person name="Montmayeur A."/>
            <person name="Murphy C."/>
            <person name="Neiman D."/>
            <person name="Pearson M."/>
            <person name="Priest M."/>
            <person name="Roberts A."/>
            <person name="Saif S."/>
            <person name="Shea T."/>
            <person name="Shenoy N."/>
            <person name="Sisk P."/>
            <person name="Stolte C."/>
            <person name="Sykes S."/>
            <person name="White J."/>
            <person name="Yandava C."/>
            <person name="Nusbaum C."/>
            <person name="Birren B."/>
        </authorList>
    </citation>
    <scope>NUCLEOTIDE SEQUENCE [LARGE SCALE GENOMIC DNA]</scope>
    <source>
        <strain evidence="2 3">29_1</strain>
    </source>
</reference>
<dbReference type="Pfam" id="PF13847">
    <property type="entry name" value="Methyltransf_31"/>
    <property type="match status" value="1"/>
</dbReference>
<dbReference type="OrthoDB" id="9800454at2"/>
<dbReference type="EMBL" id="ADKX01000046">
    <property type="protein sequence ID" value="EFW03549.1"/>
    <property type="molecule type" value="Genomic_DNA"/>
</dbReference>
<dbReference type="STRING" id="100884.GCA_000269565_03752"/>
<feature type="domain" description="Methyltransferase" evidence="1">
    <location>
        <begin position="29"/>
        <end position="101"/>
    </location>
</feature>
<organism evidence="2 3">
    <name type="scientific">Coprobacillus cateniformis</name>
    <dbReference type="NCBI Taxonomy" id="100884"/>
    <lineage>
        <taxon>Bacteria</taxon>
        <taxon>Bacillati</taxon>
        <taxon>Bacillota</taxon>
        <taxon>Erysipelotrichia</taxon>
        <taxon>Erysipelotrichales</taxon>
        <taxon>Coprobacillaceae</taxon>
        <taxon>Coprobacillus</taxon>
    </lineage>
</organism>
<evidence type="ECO:0000259" key="1">
    <source>
        <dbReference type="Pfam" id="PF13847"/>
    </source>
</evidence>
<dbReference type="CDD" id="cd02440">
    <property type="entry name" value="AdoMet_MTases"/>
    <property type="match status" value="1"/>
</dbReference>
<dbReference type="InterPro" id="IPR025714">
    <property type="entry name" value="Methyltranfer_dom"/>
</dbReference>